<dbReference type="EMBL" id="JAATIS010000094">
    <property type="protein sequence ID" value="KAG2470694.1"/>
    <property type="molecule type" value="Genomic_DNA"/>
</dbReference>
<organism evidence="5 6">
    <name type="scientific">Polypterus senegalus</name>
    <name type="common">Senegal bichir</name>
    <dbReference type="NCBI Taxonomy" id="55291"/>
    <lineage>
        <taxon>Eukaryota</taxon>
        <taxon>Metazoa</taxon>
        <taxon>Chordata</taxon>
        <taxon>Craniata</taxon>
        <taxon>Vertebrata</taxon>
        <taxon>Euteleostomi</taxon>
        <taxon>Actinopterygii</taxon>
        <taxon>Polypteriformes</taxon>
        <taxon>Polypteridae</taxon>
        <taxon>Polypterus</taxon>
    </lineage>
</organism>
<dbReference type="Gene3D" id="2.60.40.3210">
    <property type="entry name" value="Zona pellucida, ZP-N domain"/>
    <property type="match status" value="1"/>
</dbReference>
<dbReference type="PANTHER" id="PTHR14002">
    <property type="entry name" value="ENDOGLIN/TGF-BETA RECEPTOR TYPE III"/>
    <property type="match status" value="1"/>
</dbReference>
<name>A0A8X7XP40_POLSE</name>
<feature type="domain" description="ZP-C" evidence="4">
    <location>
        <begin position="153"/>
        <end position="224"/>
    </location>
</feature>
<sequence length="229" mass="25439">MGMLIGSRPGGGADEGPSPPTADSNNNIEVQELEKLIQPIQSFFQVLSSMKKLIKELGTTAQAPLRLVEKYLQRFGQELPKMVNSAVQMNSIHFIHKNTIVGSTDDSLRTIITRTRQVNISFVCVFPISEQVSMTVMNPAQSMSYEELPGGVGHCQVSLIAFHDVQLHQPFTGGVIDIELNEKVYISTSVFGDDETKFARMLDSGWATPEADPGGEVHWDLIEYQYFFK</sequence>
<dbReference type="Gene3D" id="2.60.40.4100">
    <property type="entry name" value="Zona pellucida, ZP-C domain"/>
    <property type="match status" value="1"/>
</dbReference>
<dbReference type="Pfam" id="PF00100">
    <property type="entry name" value="Zona_pellucida"/>
    <property type="match status" value="1"/>
</dbReference>
<dbReference type="AlphaFoldDB" id="A0A8X7XP40"/>
<feature type="region of interest" description="Disordered" evidence="3">
    <location>
        <begin position="1"/>
        <end position="25"/>
    </location>
</feature>
<comment type="caution">
    <text evidence="5">The sequence shown here is derived from an EMBL/GenBank/DDBJ whole genome shotgun (WGS) entry which is preliminary data.</text>
</comment>
<dbReference type="InterPro" id="IPR042235">
    <property type="entry name" value="ZP-C_dom"/>
</dbReference>
<accession>A0A8X7XP40</accession>
<evidence type="ECO:0000313" key="6">
    <source>
        <dbReference type="Proteomes" id="UP000886611"/>
    </source>
</evidence>
<proteinExistence type="predicted"/>
<feature type="non-terminal residue" evidence="5">
    <location>
        <position position="1"/>
    </location>
</feature>
<keyword evidence="2" id="KW-1015">Disulfide bond</keyword>
<keyword evidence="6" id="KW-1185">Reference proteome</keyword>
<keyword evidence="1" id="KW-0732">Signal</keyword>
<evidence type="ECO:0000256" key="1">
    <source>
        <dbReference type="ARBA" id="ARBA00022729"/>
    </source>
</evidence>
<evidence type="ECO:0000259" key="4">
    <source>
        <dbReference type="Pfam" id="PF00100"/>
    </source>
</evidence>
<feature type="non-terminal residue" evidence="5">
    <location>
        <position position="229"/>
    </location>
</feature>
<dbReference type="PANTHER" id="PTHR14002:SF50">
    <property type="entry name" value="ALPHA-TECTORIN-LIKE-RELATED"/>
    <property type="match status" value="1"/>
</dbReference>
<dbReference type="InterPro" id="IPR055355">
    <property type="entry name" value="ZP-C"/>
</dbReference>
<protein>
    <submittedName>
        <fullName evidence="5">TECTA protein</fullName>
    </submittedName>
</protein>
<evidence type="ECO:0000313" key="5">
    <source>
        <dbReference type="EMBL" id="KAG2470694.1"/>
    </source>
</evidence>
<evidence type="ECO:0000256" key="3">
    <source>
        <dbReference type="SAM" id="MobiDB-lite"/>
    </source>
</evidence>
<evidence type="ECO:0000256" key="2">
    <source>
        <dbReference type="ARBA" id="ARBA00023157"/>
    </source>
</evidence>
<dbReference type="Proteomes" id="UP000886611">
    <property type="component" value="Unassembled WGS sequence"/>
</dbReference>
<reference evidence="5 6" key="1">
    <citation type="journal article" date="2021" name="Cell">
        <title>Tracing the genetic footprints of vertebrate landing in non-teleost ray-finned fishes.</title>
        <authorList>
            <person name="Bi X."/>
            <person name="Wang K."/>
            <person name="Yang L."/>
            <person name="Pan H."/>
            <person name="Jiang H."/>
            <person name="Wei Q."/>
            <person name="Fang M."/>
            <person name="Yu H."/>
            <person name="Zhu C."/>
            <person name="Cai Y."/>
            <person name="He Y."/>
            <person name="Gan X."/>
            <person name="Zeng H."/>
            <person name="Yu D."/>
            <person name="Zhu Y."/>
            <person name="Jiang H."/>
            <person name="Qiu Q."/>
            <person name="Yang H."/>
            <person name="Zhang Y.E."/>
            <person name="Wang W."/>
            <person name="Zhu M."/>
            <person name="He S."/>
            <person name="Zhang G."/>
        </authorList>
    </citation>
    <scope>NUCLEOTIDE SEQUENCE [LARGE SCALE GENOMIC DNA]</scope>
    <source>
        <strain evidence="5">Bchr_013</strain>
    </source>
</reference>
<gene>
    <name evidence="5" type="primary">Tecta_2</name>
    <name evidence="5" type="ORF">GTO96_0006341</name>
</gene>